<keyword evidence="3" id="KW-1185">Reference proteome</keyword>
<organism evidence="2 3">
    <name type="scientific">Chrysochromulina tobinii</name>
    <dbReference type="NCBI Taxonomy" id="1460289"/>
    <lineage>
        <taxon>Eukaryota</taxon>
        <taxon>Haptista</taxon>
        <taxon>Haptophyta</taxon>
        <taxon>Prymnesiophyceae</taxon>
        <taxon>Prymnesiales</taxon>
        <taxon>Chrysochromulinaceae</taxon>
        <taxon>Chrysochromulina</taxon>
    </lineage>
</organism>
<dbReference type="Proteomes" id="UP000037460">
    <property type="component" value="Unassembled WGS sequence"/>
</dbReference>
<reference evidence="3" key="1">
    <citation type="journal article" date="2015" name="PLoS Genet.">
        <title>Genome Sequence and Transcriptome Analyses of Chrysochromulina tobin: Metabolic Tools for Enhanced Algal Fitness in the Prominent Order Prymnesiales (Haptophyceae).</title>
        <authorList>
            <person name="Hovde B.T."/>
            <person name="Deodato C.R."/>
            <person name="Hunsperger H.M."/>
            <person name="Ryken S.A."/>
            <person name="Yost W."/>
            <person name="Jha R.K."/>
            <person name="Patterson J."/>
            <person name="Monnat R.J. Jr."/>
            <person name="Barlow S.B."/>
            <person name="Starkenburg S.R."/>
            <person name="Cattolico R.A."/>
        </authorList>
    </citation>
    <scope>NUCLEOTIDE SEQUENCE</scope>
    <source>
        <strain evidence="3">CCMP291</strain>
    </source>
</reference>
<name>A0A0M0K3K4_9EUKA</name>
<gene>
    <name evidence="2" type="ORF">Ctob_012120</name>
</gene>
<protein>
    <submittedName>
        <fullName evidence="2">Uncharacterized protein</fullName>
    </submittedName>
</protein>
<feature type="coiled-coil region" evidence="1">
    <location>
        <begin position="13"/>
        <end position="47"/>
    </location>
</feature>
<keyword evidence="1" id="KW-0175">Coiled coil</keyword>
<dbReference type="AlphaFoldDB" id="A0A0M0K3K4"/>
<dbReference type="EMBL" id="JWZX01001530">
    <property type="protein sequence ID" value="KOO33394.1"/>
    <property type="molecule type" value="Genomic_DNA"/>
</dbReference>
<feature type="coiled-coil region" evidence="1">
    <location>
        <begin position="126"/>
        <end position="153"/>
    </location>
</feature>
<evidence type="ECO:0000256" key="1">
    <source>
        <dbReference type="SAM" id="Coils"/>
    </source>
</evidence>
<sequence>MGEFMTRADFVRVKRMDEAAEQAKEVRKAKEQNKAFLSQQKERFRKRGVILREERFQTEEKIADAIEECRQQAHAIGDTFRKRQEKLRGQRSDFEREYVSHGRALTEKYSTRDNQERVRDLKAEICDEKTRVATEMKAQLKRLKEEVDDTIKSENTDRCRRVYQDTCHDVIRFSKHQIVANRWDRADYVRDTVSVWKAEAKAREEEYVERARRIRNEESLSKDEIERAAAMRHEERLAIARQQAEMRRQIKAERELVTESVLEQNRIAHDAIEESFLIPAAQVAKAVTGGEETLRKLSRFFDFRRMAWSTAPDSMSPRRMPIRL</sequence>
<proteinExistence type="predicted"/>
<comment type="caution">
    <text evidence="2">The sequence shown here is derived from an EMBL/GenBank/DDBJ whole genome shotgun (WGS) entry which is preliminary data.</text>
</comment>
<accession>A0A0M0K3K4</accession>
<evidence type="ECO:0000313" key="3">
    <source>
        <dbReference type="Proteomes" id="UP000037460"/>
    </source>
</evidence>
<evidence type="ECO:0000313" key="2">
    <source>
        <dbReference type="EMBL" id="KOO33394.1"/>
    </source>
</evidence>